<accession>A0A3M2LGV8</accession>
<comment type="caution">
    <text evidence="2">The sequence shown here is derived from an EMBL/GenBank/DDBJ whole genome shotgun (WGS) entry which is preliminary data.</text>
</comment>
<keyword evidence="3" id="KW-1185">Reference proteome</keyword>
<protein>
    <recommendedName>
        <fullName evidence="4">Diacylglycerol O-acyltransferase</fullName>
    </recommendedName>
</protein>
<dbReference type="Proteomes" id="UP000279275">
    <property type="component" value="Unassembled WGS sequence"/>
</dbReference>
<gene>
    <name evidence="2" type="ORF">EBN03_02610</name>
</gene>
<dbReference type="EMBL" id="RFFH01000001">
    <property type="protein sequence ID" value="RMI35205.1"/>
    <property type="molecule type" value="Genomic_DNA"/>
</dbReference>
<feature type="region of interest" description="Disordered" evidence="1">
    <location>
        <begin position="199"/>
        <end position="220"/>
    </location>
</feature>
<sequence length="450" mass="48702">MNRLNPADDMFLKMNSVRPNLLLTQAAWVFDRPLHRDTWLRLDDHLAHGFAARRIRKTRVPFARPWFDRPIERLPVVFDEQPIPADGYLDWLRDKGDAPLDLFTGAVHQLAIAPTASGGQIVSYIASHGTCDGGGTMVALEDALGRLASGAAVSWEESTGRLVGTTPAYGRGRLRSHLSDSRAQVKEVRNAVRSAWQARKVTEPPRNPRPAEPRLNLPGEWTPPNSIVDVSLADWTAVAKERGGTVNGLFIAVSMGLLGRSGRIPDGATVRVDIPHSVRTGPEDPRGNAMSGLPISATYRSNARTDLKEIRAALKAAGTAAHDPANVPAMAQLGPIQMLVPAAVVPLFVSKGRSPELLTSNMGPALNGISSIDGIPAAKVVLRAWMRPVPADMFRQLEAGLHVTCANDDDTITLSVTGEDPDRFPTRAVQQALIVDELDAWGLKPTFWGS</sequence>
<evidence type="ECO:0000313" key="2">
    <source>
        <dbReference type="EMBL" id="RMI35205.1"/>
    </source>
</evidence>
<dbReference type="AlphaFoldDB" id="A0A3M2LGV8"/>
<organism evidence="2 3">
    <name type="scientific">Nocardia stercoris</name>
    <dbReference type="NCBI Taxonomy" id="2483361"/>
    <lineage>
        <taxon>Bacteria</taxon>
        <taxon>Bacillati</taxon>
        <taxon>Actinomycetota</taxon>
        <taxon>Actinomycetes</taxon>
        <taxon>Mycobacteriales</taxon>
        <taxon>Nocardiaceae</taxon>
        <taxon>Nocardia</taxon>
    </lineage>
</organism>
<evidence type="ECO:0008006" key="4">
    <source>
        <dbReference type="Google" id="ProtNLM"/>
    </source>
</evidence>
<reference evidence="2 3" key="1">
    <citation type="submission" date="2018-10" db="EMBL/GenBank/DDBJ databases">
        <title>Isolation from cow dung.</title>
        <authorList>
            <person name="Ling L."/>
        </authorList>
    </citation>
    <scope>NUCLEOTIDE SEQUENCE [LARGE SCALE GENOMIC DNA]</scope>
    <source>
        <strain evidence="2 3">NEAU-LL90</strain>
    </source>
</reference>
<name>A0A3M2LGV8_9NOCA</name>
<evidence type="ECO:0000313" key="3">
    <source>
        <dbReference type="Proteomes" id="UP000279275"/>
    </source>
</evidence>
<proteinExistence type="predicted"/>
<evidence type="ECO:0000256" key="1">
    <source>
        <dbReference type="SAM" id="MobiDB-lite"/>
    </source>
</evidence>